<comment type="caution">
    <text evidence="2">The sequence shown here is derived from an EMBL/GenBank/DDBJ whole genome shotgun (WGS) entry which is preliminary data.</text>
</comment>
<feature type="region of interest" description="Disordered" evidence="1">
    <location>
        <begin position="1061"/>
        <end position="1091"/>
    </location>
</feature>
<feature type="region of interest" description="Disordered" evidence="1">
    <location>
        <begin position="1467"/>
        <end position="1506"/>
    </location>
</feature>
<keyword evidence="3" id="KW-1185">Reference proteome</keyword>
<proteinExistence type="predicted"/>
<protein>
    <recommendedName>
        <fullName evidence="4">RNA-directed RNA polymerase</fullName>
    </recommendedName>
</protein>
<feature type="compositionally biased region" description="Basic and acidic residues" evidence="1">
    <location>
        <begin position="1081"/>
        <end position="1091"/>
    </location>
</feature>
<accession>A0ABN9WY54</accession>
<dbReference type="Proteomes" id="UP001189429">
    <property type="component" value="Unassembled WGS sequence"/>
</dbReference>
<gene>
    <name evidence="2" type="ORF">PCOR1329_LOCUS71632</name>
</gene>
<feature type="non-terminal residue" evidence="2">
    <location>
        <position position="1"/>
    </location>
</feature>
<evidence type="ECO:0000256" key="1">
    <source>
        <dbReference type="SAM" id="MobiDB-lite"/>
    </source>
</evidence>
<evidence type="ECO:0008006" key="4">
    <source>
        <dbReference type="Google" id="ProtNLM"/>
    </source>
</evidence>
<name>A0ABN9WY54_9DINO</name>
<sequence length="1506" mass="163990">GPDMMGRPNQFEKTFQADRAPGARRAIADQTSTAATAGSTAPPTINLDKVSMEEVGVNIEPLRESLQDPRVRLVENLTKLKSAPTFELPLGLLARVAPDLLAQTYSKHGNYGQASPDFITATGCEILCSRVYALTRAFNDARAMSDWKQPRGTSANAWKSKLRWDLANELDSVERDLAARPQQKAPFQKYLHKAGSEGAKAELPWRWARVLALRCSVCFDSGLVRGQNLRSAVLVESLGTLALRAAGAALTSWRLVACIFLFSFTALAMATSGATPPPEARPRDRDLLPDMPPPPWDVAANRMECAAAPHDTIKKVRSPTNGLIRVLRSLSRGAVGSVAGLGPAAPWERSTSLQKRTALELLDSWASWQGHIYDVDVDLDAAVERVLAGRSSPCEGEGVTESLGVDSKGRRALPKGALCSVDVDELALPAPGAAPFKLIVICPLAVEYFSDMESRMQRQPDSVMMREFESQVVYRDPALKSRGARLRSAGRLWRGGVLTFTKEKKESASLFGVIKKYVGSEMDGELVAQRRARAIWGARRANLRWGRPPYVPGGPASFTNLDLSNIEAEGRVYSAVGDVPGMFYRLPAVDVEAPADSGHLALKAPVAGRSWAPLLAHSALQACMETALNWPYMGDCGVMASSASAKGREKELVSSMAAKVLSYLESVGLAVHREEEGELLERGSELAAAAYCAPPMVAHLESPWACRAFMADSSEGGGLIRARISWPIPARILGHGVAIAQATVEEIRAESRYCELRGWTIAAEDLYTNTGEGAWQEGCGGYAYDADELAQAAASIVRGPSVRALRFRHLFAGVRRPGGLEEHLRWRAESAGILIEVWPLDAVIDPKRDFTDPELLGVIVKPVDRGYFHGALASPPCSTWSRARFRGHGPRPLRTRAEPWGRADIGLTSWERRLGLGTKSLMTALTVIRAVCPSERPSDPGGPPCPSIWDPVELKDLVKDFGGWVNYLDQCRHGAPSMNPTMVGIFGAFDRSGGGAAARLCLACHREERHRVTLESREEPGGPTFRAAAAQTYQPEFCDALGEVILEAFLHMGAKRLGPDVEGSLRSPASATLGPSRPGRSRGEVRRGDRIRAPPLPHTWLPLTKWRPLYFGKWLGSEHANINETRAIVGLLRHLARSSRSRGLRVLVLTDSAVALGALGKGRSSAPALLRLCRQAAAITLAFRIYGSYRYAPSEADAADGCPGEVRQFPNFCIQRGWQLTSVSEVNRALADYMGIQCYGERKRATLGSVVLFGMLVVWPELRNQLPLALRSLKSWQKVAGTSEGGPLAEEAVYAIAIYMIEQGRYVEAAWTLMQHGVRGREQDMEMLKELKTGTNQGAVIGRGGVANLVLGLRDFRTGKDEKLFGIDQIRFQKLWHQACRALGMPWAPRPHGIRHTGPGEDIARGPASLEKVVRDSGVRAGRDLKAEILRALRMRPRPGGSLPEALENAIKKSLAKDVAAELMKIKSSTARSSKKANQTDDDDQDSPGGLFSDETFGEDTGWWTE</sequence>
<dbReference type="EMBL" id="CAUYUJ010019519">
    <property type="protein sequence ID" value="CAK0891788.1"/>
    <property type="molecule type" value="Genomic_DNA"/>
</dbReference>
<organism evidence="2 3">
    <name type="scientific">Prorocentrum cordatum</name>
    <dbReference type="NCBI Taxonomy" id="2364126"/>
    <lineage>
        <taxon>Eukaryota</taxon>
        <taxon>Sar</taxon>
        <taxon>Alveolata</taxon>
        <taxon>Dinophyceae</taxon>
        <taxon>Prorocentrales</taxon>
        <taxon>Prorocentraceae</taxon>
        <taxon>Prorocentrum</taxon>
    </lineage>
</organism>
<evidence type="ECO:0000313" key="3">
    <source>
        <dbReference type="Proteomes" id="UP001189429"/>
    </source>
</evidence>
<reference evidence="2" key="1">
    <citation type="submission" date="2023-10" db="EMBL/GenBank/DDBJ databases">
        <authorList>
            <person name="Chen Y."/>
            <person name="Shah S."/>
            <person name="Dougan E. K."/>
            <person name="Thang M."/>
            <person name="Chan C."/>
        </authorList>
    </citation>
    <scope>NUCLEOTIDE SEQUENCE [LARGE SCALE GENOMIC DNA]</scope>
</reference>
<evidence type="ECO:0000313" key="2">
    <source>
        <dbReference type="EMBL" id="CAK0891788.1"/>
    </source>
</evidence>